<keyword evidence="3" id="KW-0648">Protein biosynthesis</keyword>
<dbReference type="OrthoDB" id="28901at2759"/>
<dbReference type="PANTHER" id="PTHR11125">
    <property type="entry name" value="SUPPRESSOR OF TY 5"/>
    <property type="match status" value="1"/>
</dbReference>
<feature type="compositionally biased region" description="Acidic residues" evidence="1">
    <location>
        <begin position="68"/>
        <end position="105"/>
    </location>
</feature>
<dbReference type="GO" id="GO:0003729">
    <property type="term" value="F:mRNA binding"/>
    <property type="evidence" value="ECO:0007669"/>
    <property type="project" value="TreeGrafter"/>
</dbReference>
<feature type="domain" description="KOW" evidence="2">
    <location>
        <begin position="313"/>
        <end position="341"/>
    </location>
</feature>
<evidence type="ECO:0000313" key="4">
    <source>
        <dbReference type="Proteomes" id="UP000717585"/>
    </source>
</evidence>
<evidence type="ECO:0000313" key="3">
    <source>
        <dbReference type="EMBL" id="KAG9396926.1"/>
    </source>
</evidence>
<accession>A0A8J6E4G7</accession>
<gene>
    <name evidence="3" type="ORF">J8273_1980</name>
</gene>
<dbReference type="SMART" id="SM00739">
    <property type="entry name" value="KOW"/>
    <property type="match status" value="3"/>
</dbReference>
<dbReference type="GO" id="GO:0003746">
    <property type="term" value="F:translation elongation factor activity"/>
    <property type="evidence" value="ECO:0007669"/>
    <property type="project" value="UniProtKB-KW"/>
</dbReference>
<keyword evidence="4" id="KW-1185">Reference proteome</keyword>
<protein>
    <submittedName>
        <fullName evidence="3">Transcription elongation factor Spt5</fullName>
    </submittedName>
</protein>
<evidence type="ECO:0000259" key="2">
    <source>
        <dbReference type="SMART" id="SM00739"/>
    </source>
</evidence>
<sequence length="885" mass="99254">MRANKDERQSMSEQVHWESVPVEQRGLHASLVAARLGRSSFRHTDFSKPSSKMEKERRAMFRARDFEDIAEDEDVLSEEEEEDEDESEVEGLINDEDDDEADADADVYRTVDRARATKRKAPEDDSRPEKRGVDEFREMFAMDEDDLHERMLERARLREEAERSGFHARPRERTVPAFDPRQGKKVYALFLKSQSKRAAENVLQLILQIAFDLRAYYLEQKRGGLPSAELRKLENIEIISAYIPGDRSPQIFIEAWDKLAVENLMKHMDVWDHFSAYDTGVTRTSRQSGGIRPMLVKASTVSSTVLIESQKLRLVRGSMARVSSGIYRNDYAQIFDEPDYEGGNVLVRLIPRVSHSPEGYMNAKGGADPLEPRLWPAKELKRIFAEDAHDNEDGTIDVPASADGHTRLTFTTEGFLIKNLKLTTLSTSNVKPDIRTVELFQKGTHDIELQEGIDKITAVPNIAVGDSVCCQDGEEDITWLGKIKAIVGDDVTVTVEMDIDGEKIYEDMPFRLSQVVKVFDVGQTVTIMTGDHKGARGVVTDLLESGRRAKVLIHGTEHATEVYSINDITAGFAVVGSQENQGIRKQDLVRLLFGGDNQVVMVTGKQGEQYTVLNAFNKTSTVSFGQLGNRVLKTNLATIDDGVAPGRRLRVNDQVSVISGQFEGRTAQIVQIFNRTAFVRWSDDHLAEGYAALPGSVLTSKNPKIEREAHTMAPERSVRVARQNNMIGKIVTIRFNFPPTMGKEKKKALRKKFHDFKNQKAKITHVTADNQHFGVTLERADPNFALQTTTVPKSFCFTENEIRMNYGMDGYGPTGYGLPSRPDEVPIEEAPLTPATAAFNFTPGSEAFDSRFMMDDDDAEDEDDEGATWETAGFGQTEADDFDGL</sequence>
<feature type="region of interest" description="Disordered" evidence="1">
    <location>
        <begin position="847"/>
        <end position="885"/>
    </location>
</feature>
<comment type="caution">
    <text evidence="3">The sequence shown here is derived from an EMBL/GenBank/DDBJ whole genome shotgun (WGS) entry which is preliminary data.</text>
</comment>
<organism evidence="3 4">
    <name type="scientific">Carpediemonas membranifera</name>
    <dbReference type="NCBI Taxonomy" id="201153"/>
    <lineage>
        <taxon>Eukaryota</taxon>
        <taxon>Metamonada</taxon>
        <taxon>Carpediemonas-like organisms</taxon>
        <taxon>Carpediemonas</taxon>
    </lineage>
</organism>
<dbReference type="AlphaFoldDB" id="A0A8J6E4G7"/>
<dbReference type="GO" id="GO:0006368">
    <property type="term" value="P:transcription elongation by RNA polymerase II"/>
    <property type="evidence" value="ECO:0007669"/>
    <property type="project" value="TreeGrafter"/>
</dbReference>
<reference evidence="3" key="1">
    <citation type="submission" date="2021-05" db="EMBL/GenBank/DDBJ databases">
        <title>A free-living protist that lacks canonical eukaryotic 1 DNA replication and segregation systems.</title>
        <authorList>
            <person name="Salas-Leiva D.E."/>
            <person name="Tromer E.C."/>
            <person name="Curtis B.A."/>
            <person name="Jerlstrom-Hultqvist J."/>
            <person name="Kolisko M."/>
            <person name="Yi Z."/>
            <person name="Salas-Leiva J.S."/>
            <person name="Gallot-Lavallee L."/>
            <person name="Kops G.J.P.L."/>
            <person name="Archibald J.M."/>
            <person name="Simpson A.G.B."/>
            <person name="Roger A.J."/>
        </authorList>
    </citation>
    <scope>NUCLEOTIDE SEQUENCE</scope>
    <source>
        <strain evidence="3">BICM</strain>
    </source>
</reference>
<dbReference type="InterPro" id="IPR039659">
    <property type="entry name" value="SPT5"/>
</dbReference>
<dbReference type="InterPro" id="IPR005824">
    <property type="entry name" value="KOW"/>
</dbReference>
<feature type="compositionally biased region" description="Basic and acidic residues" evidence="1">
    <location>
        <begin position="106"/>
        <end position="134"/>
    </location>
</feature>
<dbReference type="Proteomes" id="UP000717585">
    <property type="component" value="Unassembled WGS sequence"/>
</dbReference>
<keyword evidence="3" id="KW-0251">Elongation factor</keyword>
<feature type="domain" description="KOW" evidence="2">
    <location>
        <begin position="518"/>
        <end position="545"/>
    </location>
</feature>
<evidence type="ECO:0000256" key="1">
    <source>
        <dbReference type="SAM" id="MobiDB-lite"/>
    </source>
</evidence>
<dbReference type="PANTHER" id="PTHR11125:SF7">
    <property type="entry name" value="TRANSCRIPTION ELONGATION FACTOR SPT5"/>
    <property type="match status" value="1"/>
</dbReference>
<feature type="domain" description="KOW" evidence="2">
    <location>
        <begin position="648"/>
        <end position="675"/>
    </location>
</feature>
<dbReference type="GO" id="GO:0006357">
    <property type="term" value="P:regulation of transcription by RNA polymerase II"/>
    <property type="evidence" value="ECO:0007669"/>
    <property type="project" value="InterPro"/>
</dbReference>
<dbReference type="GO" id="GO:0032784">
    <property type="term" value="P:regulation of DNA-templated transcription elongation"/>
    <property type="evidence" value="ECO:0007669"/>
    <property type="project" value="InterPro"/>
</dbReference>
<feature type="region of interest" description="Disordered" evidence="1">
    <location>
        <begin position="41"/>
        <end position="134"/>
    </location>
</feature>
<feature type="compositionally biased region" description="Basic and acidic residues" evidence="1">
    <location>
        <begin position="42"/>
        <end position="67"/>
    </location>
</feature>
<dbReference type="EMBL" id="JAHDYR010000005">
    <property type="protein sequence ID" value="KAG9396926.1"/>
    <property type="molecule type" value="Genomic_DNA"/>
</dbReference>
<proteinExistence type="predicted"/>
<dbReference type="GO" id="GO:0032044">
    <property type="term" value="C:DSIF complex"/>
    <property type="evidence" value="ECO:0007669"/>
    <property type="project" value="TreeGrafter"/>
</dbReference>
<name>A0A8J6E4G7_9EUKA</name>
<feature type="compositionally biased region" description="Acidic residues" evidence="1">
    <location>
        <begin position="855"/>
        <end position="867"/>
    </location>
</feature>